<dbReference type="EMBL" id="BARS01056973">
    <property type="protein sequence ID" value="GAG47473.1"/>
    <property type="molecule type" value="Genomic_DNA"/>
</dbReference>
<dbReference type="Pfam" id="PF13540">
    <property type="entry name" value="RCC1_2"/>
    <property type="match status" value="1"/>
</dbReference>
<organism evidence="1">
    <name type="scientific">marine sediment metagenome</name>
    <dbReference type="NCBI Taxonomy" id="412755"/>
    <lineage>
        <taxon>unclassified sequences</taxon>
        <taxon>metagenomes</taxon>
        <taxon>ecological metagenomes</taxon>
    </lineage>
</organism>
<gene>
    <name evidence="1" type="ORF">S01H1_83716</name>
</gene>
<sequence>DGTTTDSGTPVNVTGITDAAFVSAGRARTCAMLSGGGVKCWGWNDYGQLGDGTCNDSSVPVTAIP</sequence>
<accession>X0YFU1</accession>
<dbReference type="Gene3D" id="2.130.10.30">
    <property type="entry name" value="Regulator of chromosome condensation 1/beta-lactamase-inhibitor protein II"/>
    <property type="match status" value="1"/>
</dbReference>
<comment type="caution">
    <text evidence="1">The sequence shown here is derived from an EMBL/GenBank/DDBJ whole genome shotgun (WGS) entry which is preliminary data.</text>
</comment>
<evidence type="ECO:0000313" key="1">
    <source>
        <dbReference type="EMBL" id="GAG47473.1"/>
    </source>
</evidence>
<feature type="non-terminal residue" evidence="1">
    <location>
        <position position="1"/>
    </location>
</feature>
<dbReference type="InterPro" id="IPR000408">
    <property type="entry name" value="Reg_chr_condens"/>
</dbReference>
<dbReference type="InterPro" id="IPR009091">
    <property type="entry name" value="RCC1/BLIP-II"/>
</dbReference>
<dbReference type="SUPFAM" id="SSF50985">
    <property type="entry name" value="RCC1/BLIP-II"/>
    <property type="match status" value="1"/>
</dbReference>
<evidence type="ECO:0008006" key="2">
    <source>
        <dbReference type="Google" id="ProtNLM"/>
    </source>
</evidence>
<dbReference type="AlphaFoldDB" id="X0YFU1"/>
<proteinExistence type="predicted"/>
<dbReference type="PROSITE" id="PS50012">
    <property type="entry name" value="RCC1_3"/>
    <property type="match status" value="1"/>
</dbReference>
<name>X0YFU1_9ZZZZ</name>
<reference evidence="1" key="1">
    <citation type="journal article" date="2014" name="Front. Microbiol.">
        <title>High frequency of phylogenetically diverse reductive dehalogenase-homologous genes in deep subseafloor sedimentary metagenomes.</title>
        <authorList>
            <person name="Kawai M."/>
            <person name="Futagami T."/>
            <person name="Toyoda A."/>
            <person name="Takaki Y."/>
            <person name="Nishi S."/>
            <person name="Hori S."/>
            <person name="Arai W."/>
            <person name="Tsubouchi T."/>
            <person name="Morono Y."/>
            <person name="Uchiyama I."/>
            <person name="Ito T."/>
            <person name="Fujiyama A."/>
            <person name="Inagaki F."/>
            <person name="Takami H."/>
        </authorList>
    </citation>
    <scope>NUCLEOTIDE SEQUENCE</scope>
    <source>
        <strain evidence="1">Expedition CK06-06</strain>
    </source>
</reference>
<protein>
    <recommendedName>
        <fullName evidence="2">RCC1 repeat-containing protein</fullName>
    </recommendedName>
</protein>